<dbReference type="PRINTS" id="PR00237">
    <property type="entry name" value="GPCRRHODOPSN"/>
</dbReference>
<dbReference type="Pfam" id="PF00001">
    <property type="entry name" value="7tm_1"/>
    <property type="match status" value="1"/>
</dbReference>
<evidence type="ECO:0000256" key="4">
    <source>
        <dbReference type="ARBA" id="ARBA00022989"/>
    </source>
</evidence>
<dbReference type="Gene3D" id="1.20.1070.10">
    <property type="entry name" value="Rhodopsin 7-helix transmembrane proteins"/>
    <property type="match status" value="1"/>
</dbReference>
<feature type="transmembrane region" description="Helical" evidence="9">
    <location>
        <begin position="20"/>
        <end position="49"/>
    </location>
</feature>
<keyword evidence="2" id="KW-1003">Cell membrane</keyword>
<dbReference type="OrthoDB" id="9346248at2759"/>
<organism evidence="11 12">
    <name type="scientific">Chiloscyllium punctatum</name>
    <name type="common">Brownbanded bambooshark</name>
    <name type="synonym">Hemiscyllium punctatum</name>
    <dbReference type="NCBI Taxonomy" id="137246"/>
    <lineage>
        <taxon>Eukaryota</taxon>
        <taxon>Metazoa</taxon>
        <taxon>Chordata</taxon>
        <taxon>Craniata</taxon>
        <taxon>Vertebrata</taxon>
        <taxon>Chondrichthyes</taxon>
        <taxon>Elasmobranchii</taxon>
        <taxon>Galeomorphii</taxon>
        <taxon>Galeoidea</taxon>
        <taxon>Orectolobiformes</taxon>
        <taxon>Hemiscylliidae</taxon>
        <taxon>Chiloscyllium</taxon>
    </lineage>
</organism>
<dbReference type="Proteomes" id="UP000287033">
    <property type="component" value="Unassembled WGS sequence"/>
</dbReference>
<comment type="caution">
    <text evidence="11">The sequence shown here is derived from an EMBL/GenBank/DDBJ whole genome shotgun (WGS) entry which is preliminary data.</text>
</comment>
<accession>A0A401T0P7</accession>
<dbReference type="AlphaFoldDB" id="A0A401T0P7"/>
<dbReference type="PROSITE" id="PS50262">
    <property type="entry name" value="G_PROTEIN_RECEP_F1_2"/>
    <property type="match status" value="1"/>
</dbReference>
<dbReference type="InterPro" id="IPR000276">
    <property type="entry name" value="GPCR_Rhodpsn"/>
</dbReference>
<evidence type="ECO:0000313" key="11">
    <source>
        <dbReference type="EMBL" id="GCC36204.1"/>
    </source>
</evidence>
<feature type="transmembrane region" description="Helical" evidence="9">
    <location>
        <begin position="61"/>
        <end position="85"/>
    </location>
</feature>
<reference evidence="11 12" key="1">
    <citation type="journal article" date="2018" name="Nat. Ecol. Evol.">
        <title>Shark genomes provide insights into elasmobranch evolution and the origin of vertebrates.</title>
        <authorList>
            <person name="Hara Y"/>
            <person name="Yamaguchi K"/>
            <person name="Onimaru K"/>
            <person name="Kadota M"/>
            <person name="Koyanagi M"/>
            <person name="Keeley SD"/>
            <person name="Tatsumi K"/>
            <person name="Tanaka K"/>
            <person name="Motone F"/>
            <person name="Kageyama Y"/>
            <person name="Nozu R"/>
            <person name="Adachi N"/>
            <person name="Nishimura O"/>
            <person name="Nakagawa R"/>
            <person name="Tanegashima C"/>
            <person name="Kiyatake I"/>
            <person name="Matsumoto R"/>
            <person name="Murakumo K"/>
            <person name="Nishida K"/>
            <person name="Terakita A"/>
            <person name="Kuratani S"/>
            <person name="Sato K"/>
            <person name="Hyodo S Kuraku.S."/>
        </authorList>
    </citation>
    <scope>NUCLEOTIDE SEQUENCE [LARGE SCALE GENOMIC DNA]</scope>
</reference>
<dbReference type="InterPro" id="IPR017452">
    <property type="entry name" value="GPCR_Rhodpsn_7TM"/>
</dbReference>
<comment type="subcellular location">
    <subcellularLocation>
        <location evidence="1">Cell membrane</location>
        <topology evidence="1">Multi-pass membrane protein</topology>
    </subcellularLocation>
</comment>
<keyword evidence="4 9" id="KW-1133">Transmembrane helix</keyword>
<evidence type="ECO:0000256" key="2">
    <source>
        <dbReference type="ARBA" id="ARBA00022475"/>
    </source>
</evidence>
<gene>
    <name evidence="11" type="ORF">chiPu_0014696</name>
</gene>
<feature type="transmembrane region" description="Helical" evidence="9">
    <location>
        <begin position="141"/>
        <end position="163"/>
    </location>
</feature>
<evidence type="ECO:0000256" key="8">
    <source>
        <dbReference type="RuleBase" id="RU000688"/>
    </source>
</evidence>
<feature type="transmembrane region" description="Helical" evidence="9">
    <location>
        <begin position="274"/>
        <end position="295"/>
    </location>
</feature>
<name>A0A401T0P7_CHIPU</name>
<keyword evidence="7 8" id="KW-0807">Transducer</keyword>
<keyword evidence="8" id="KW-0675">Receptor</keyword>
<evidence type="ECO:0000256" key="3">
    <source>
        <dbReference type="ARBA" id="ARBA00022692"/>
    </source>
</evidence>
<dbReference type="PANTHER" id="PTHR22750">
    <property type="entry name" value="G-PROTEIN COUPLED RECEPTOR"/>
    <property type="match status" value="1"/>
</dbReference>
<dbReference type="PROSITE" id="PS00237">
    <property type="entry name" value="G_PROTEIN_RECEP_F1_1"/>
    <property type="match status" value="1"/>
</dbReference>
<evidence type="ECO:0000256" key="6">
    <source>
        <dbReference type="ARBA" id="ARBA00023136"/>
    </source>
</evidence>
<feature type="transmembrane region" description="Helical" evidence="9">
    <location>
        <begin position="183"/>
        <end position="210"/>
    </location>
</feature>
<dbReference type="GO" id="GO:0004930">
    <property type="term" value="F:G protein-coupled receptor activity"/>
    <property type="evidence" value="ECO:0007669"/>
    <property type="project" value="UniProtKB-KW"/>
</dbReference>
<keyword evidence="5 8" id="KW-0297">G-protein coupled receptor</keyword>
<dbReference type="STRING" id="137246.A0A401T0P7"/>
<protein>
    <recommendedName>
        <fullName evidence="10">G-protein coupled receptors family 1 profile domain-containing protein</fullName>
    </recommendedName>
</protein>
<keyword evidence="12" id="KW-1185">Reference proteome</keyword>
<feature type="transmembrane region" description="Helical" evidence="9">
    <location>
        <begin position="97"/>
        <end position="120"/>
    </location>
</feature>
<keyword evidence="3 8" id="KW-0812">Transmembrane</keyword>
<evidence type="ECO:0000256" key="1">
    <source>
        <dbReference type="ARBA" id="ARBA00004651"/>
    </source>
</evidence>
<proteinExistence type="inferred from homology"/>
<evidence type="ECO:0000256" key="7">
    <source>
        <dbReference type="ARBA" id="ARBA00023224"/>
    </source>
</evidence>
<dbReference type="SUPFAM" id="SSF81321">
    <property type="entry name" value="Family A G protein-coupled receptor-like"/>
    <property type="match status" value="1"/>
</dbReference>
<evidence type="ECO:0000256" key="5">
    <source>
        <dbReference type="ARBA" id="ARBA00023040"/>
    </source>
</evidence>
<evidence type="ECO:0000259" key="10">
    <source>
        <dbReference type="PROSITE" id="PS50262"/>
    </source>
</evidence>
<dbReference type="EMBL" id="BEZZ01000796">
    <property type="protein sequence ID" value="GCC36204.1"/>
    <property type="molecule type" value="Genomic_DNA"/>
</dbReference>
<dbReference type="OMA" id="FITIPHC"/>
<sequence>MNPLFNSSLGHGNTSVTWSSWLVLSLGIPQLAINLVSVVCNCSVILTIISARHQHKPITTLFGSLALSDLLLSSSSFWIALLFIQEPQETVFGSKELLYAYTILGISILSTVYNLMAIGVERYLTVADCLRARCTICHWQTGLAATGSWLVAGLFGGLPLMGWNCLDRDEASSALYRPLCIDYLVFVTIPNCVLTFTCLLVTYVAIIVILKRQKCIIAAQGHVSPRYRVAEARVARTSVIIWIMTVVSYCPFFSGVLWDALDHSSLPELQIHVYIFRNLTAIMITLNSLVNPIVYTHRLEKSGVSFRCPVNNNIHLQTVRDS</sequence>
<evidence type="ECO:0000313" key="12">
    <source>
        <dbReference type="Proteomes" id="UP000287033"/>
    </source>
</evidence>
<feature type="transmembrane region" description="Helical" evidence="9">
    <location>
        <begin position="234"/>
        <end position="254"/>
    </location>
</feature>
<comment type="similarity">
    <text evidence="8">Belongs to the G-protein coupled receptor 1 family.</text>
</comment>
<feature type="domain" description="G-protein coupled receptors family 1 profile" evidence="10">
    <location>
        <begin position="40"/>
        <end position="295"/>
    </location>
</feature>
<evidence type="ECO:0000256" key="9">
    <source>
        <dbReference type="SAM" id="Phobius"/>
    </source>
</evidence>
<keyword evidence="6 9" id="KW-0472">Membrane</keyword>
<dbReference type="GO" id="GO:0005886">
    <property type="term" value="C:plasma membrane"/>
    <property type="evidence" value="ECO:0007669"/>
    <property type="project" value="UniProtKB-SubCell"/>
</dbReference>